<evidence type="ECO:0000313" key="1">
    <source>
        <dbReference type="EMBL" id="KNE97601.1"/>
    </source>
</evidence>
<sequence>MSNAEAEVKQGIHDIRRSIPYILEEIEGPCFNKTPRANYQTNFNDFKNTVFPHLSMFLKELSGTVFTIPSDNRQEREERAKRGAQYLYGVSCSLTNIKSLLAVLWSKDPATDFRPDGSKPDEFALVVFRCASLQMKIIALIHKIKEVCDVHFNFVRMLDSPNHGFSSQAIVKGWKNLADKDRRVQADMLNLSKWFDLSDSDVMEDRLVLITQQLQDILPIPTELIEKKVKHPEPLKDSIPIIELSVDFFSTLSKSAGLEPHAFFLLPPTQQIAIANTAKAFPVCLKEFVKEIVYENDEEDEPVEIDYEIRDEMYKILAQMTKTLTDYCESQKSESDCVHNPEDLGSLEEFRTSFESWISKFKTSIDTFYATYHRTFPNSQNIFES</sequence>
<dbReference type="EMBL" id="AJIL01000066">
    <property type="protein sequence ID" value="KNE97601.1"/>
    <property type="molecule type" value="Genomic_DNA"/>
</dbReference>
<dbReference type="PANTHER" id="PTHR33069">
    <property type="entry name" value="CHROMOSOME 7, WHOLE GENOME SHOTGUN SEQUENCE-RELATED"/>
    <property type="match status" value="1"/>
</dbReference>
<accession>A0A0L0VEI6</accession>
<protein>
    <submittedName>
        <fullName evidence="1">Uncharacterized protein</fullName>
    </submittedName>
</protein>
<proteinExistence type="predicted"/>
<dbReference type="PANTHER" id="PTHR33069:SF3">
    <property type="entry name" value="DYNEIN HEAVY CHAIN TAIL DOMAIN-CONTAINING PROTEIN"/>
    <property type="match status" value="1"/>
</dbReference>
<dbReference type="Proteomes" id="UP000054564">
    <property type="component" value="Unassembled WGS sequence"/>
</dbReference>
<dbReference type="AlphaFoldDB" id="A0A0L0VEI6"/>
<comment type="caution">
    <text evidence="1">The sequence shown here is derived from an EMBL/GenBank/DDBJ whole genome shotgun (WGS) entry which is preliminary data.</text>
</comment>
<gene>
    <name evidence="1" type="ORF">PSTG_09150</name>
</gene>
<evidence type="ECO:0000313" key="2">
    <source>
        <dbReference type="Proteomes" id="UP000054564"/>
    </source>
</evidence>
<keyword evidence="2" id="KW-1185">Reference proteome</keyword>
<name>A0A0L0VEI6_9BASI</name>
<organism evidence="1 2">
    <name type="scientific">Puccinia striiformis f. sp. tritici PST-78</name>
    <dbReference type="NCBI Taxonomy" id="1165861"/>
    <lineage>
        <taxon>Eukaryota</taxon>
        <taxon>Fungi</taxon>
        <taxon>Dikarya</taxon>
        <taxon>Basidiomycota</taxon>
        <taxon>Pucciniomycotina</taxon>
        <taxon>Pucciniomycetes</taxon>
        <taxon>Pucciniales</taxon>
        <taxon>Pucciniaceae</taxon>
        <taxon>Puccinia</taxon>
    </lineage>
</organism>
<reference evidence="2" key="1">
    <citation type="submission" date="2014-03" db="EMBL/GenBank/DDBJ databases">
        <title>The Genome Sequence of Puccinia striiformis f. sp. tritici PST-78.</title>
        <authorList>
            <consortium name="The Broad Institute Genome Sequencing Platform"/>
            <person name="Cuomo C."/>
            <person name="Hulbert S."/>
            <person name="Chen X."/>
            <person name="Walker B."/>
            <person name="Young S.K."/>
            <person name="Zeng Q."/>
            <person name="Gargeya S."/>
            <person name="Fitzgerald M."/>
            <person name="Haas B."/>
            <person name="Abouelleil A."/>
            <person name="Alvarado L."/>
            <person name="Arachchi H.M."/>
            <person name="Berlin A.M."/>
            <person name="Chapman S.B."/>
            <person name="Goldberg J."/>
            <person name="Griggs A."/>
            <person name="Gujja S."/>
            <person name="Hansen M."/>
            <person name="Howarth C."/>
            <person name="Imamovic A."/>
            <person name="Larimer J."/>
            <person name="McCowan C."/>
            <person name="Montmayeur A."/>
            <person name="Murphy C."/>
            <person name="Neiman D."/>
            <person name="Pearson M."/>
            <person name="Priest M."/>
            <person name="Roberts A."/>
            <person name="Saif S."/>
            <person name="Shea T."/>
            <person name="Sisk P."/>
            <person name="Sykes S."/>
            <person name="Wortman J."/>
            <person name="Nusbaum C."/>
            <person name="Birren B."/>
        </authorList>
    </citation>
    <scope>NUCLEOTIDE SEQUENCE [LARGE SCALE GENOMIC DNA]</scope>
    <source>
        <strain evidence="2">race PST-78</strain>
    </source>
</reference>